<comment type="caution">
    <text evidence="2">The sequence shown here is derived from an EMBL/GenBank/DDBJ whole genome shotgun (WGS) entry which is preliminary data.</text>
</comment>
<dbReference type="PANTHER" id="PTHR11139:SF1">
    <property type="entry name" value="TRANSFORMATION_TRANSCRIPTION DOMAIN-ASSOCIATED PROTEIN"/>
    <property type="match status" value="1"/>
</dbReference>
<dbReference type="Proteomes" id="UP001168877">
    <property type="component" value="Unassembled WGS sequence"/>
</dbReference>
<reference evidence="2" key="1">
    <citation type="journal article" date="2022" name="Plant J.">
        <title>Strategies of tolerance reflected in two North American maple genomes.</title>
        <authorList>
            <person name="McEvoy S.L."/>
            <person name="Sezen U.U."/>
            <person name="Trouern-Trend A."/>
            <person name="McMahon S.M."/>
            <person name="Schaberg P.G."/>
            <person name="Yang J."/>
            <person name="Wegrzyn J.L."/>
            <person name="Swenson N.G."/>
        </authorList>
    </citation>
    <scope>NUCLEOTIDE SEQUENCE</scope>
    <source>
        <strain evidence="2">NS2018</strain>
    </source>
</reference>
<dbReference type="GO" id="GO:0035267">
    <property type="term" value="C:NuA4 histone acetyltransferase complex"/>
    <property type="evidence" value="ECO:0007669"/>
    <property type="project" value="TreeGrafter"/>
</dbReference>
<dbReference type="GO" id="GO:0006355">
    <property type="term" value="P:regulation of DNA-templated transcription"/>
    <property type="evidence" value="ECO:0007669"/>
    <property type="project" value="TreeGrafter"/>
</dbReference>
<dbReference type="PANTHER" id="PTHR11139">
    <property type="entry name" value="ATAXIA TELANGIECTASIA MUTATED ATM -RELATED"/>
    <property type="match status" value="1"/>
</dbReference>
<evidence type="ECO:0000313" key="3">
    <source>
        <dbReference type="Proteomes" id="UP001168877"/>
    </source>
</evidence>
<feature type="region of interest" description="Disordered" evidence="1">
    <location>
        <begin position="124"/>
        <end position="183"/>
    </location>
</feature>
<protein>
    <submittedName>
        <fullName evidence="2">Uncharacterized protein</fullName>
    </submittedName>
</protein>
<organism evidence="2 3">
    <name type="scientific">Acer saccharum</name>
    <name type="common">Sugar maple</name>
    <dbReference type="NCBI Taxonomy" id="4024"/>
    <lineage>
        <taxon>Eukaryota</taxon>
        <taxon>Viridiplantae</taxon>
        <taxon>Streptophyta</taxon>
        <taxon>Embryophyta</taxon>
        <taxon>Tracheophyta</taxon>
        <taxon>Spermatophyta</taxon>
        <taxon>Magnoliopsida</taxon>
        <taxon>eudicotyledons</taxon>
        <taxon>Gunneridae</taxon>
        <taxon>Pentapetalae</taxon>
        <taxon>rosids</taxon>
        <taxon>malvids</taxon>
        <taxon>Sapindales</taxon>
        <taxon>Sapindaceae</taxon>
        <taxon>Hippocastanoideae</taxon>
        <taxon>Acereae</taxon>
        <taxon>Acer</taxon>
    </lineage>
</organism>
<dbReference type="InterPro" id="IPR046807">
    <property type="entry name" value="Tra1_central"/>
</dbReference>
<gene>
    <name evidence="2" type="ORF">LWI29_029383</name>
</gene>
<proteinExistence type="predicted"/>
<evidence type="ECO:0000313" key="2">
    <source>
        <dbReference type="EMBL" id="KAK0597873.1"/>
    </source>
</evidence>
<dbReference type="InterPro" id="IPR050517">
    <property type="entry name" value="DDR_Repair_Kinase"/>
</dbReference>
<dbReference type="GO" id="GO:0006281">
    <property type="term" value="P:DNA repair"/>
    <property type="evidence" value="ECO:0007669"/>
    <property type="project" value="TreeGrafter"/>
</dbReference>
<keyword evidence="3" id="KW-1185">Reference proteome</keyword>
<accession>A0AA39SWT6</accession>
<dbReference type="GO" id="GO:0000124">
    <property type="term" value="C:SAGA complex"/>
    <property type="evidence" value="ECO:0007669"/>
    <property type="project" value="TreeGrafter"/>
</dbReference>
<dbReference type="AlphaFoldDB" id="A0AA39SWT6"/>
<reference evidence="2" key="2">
    <citation type="submission" date="2023-06" db="EMBL/GenBank/DDBJ databases">
        <authorList>
            <person name="Swenson N.G."/>
            <person name="Wegrzyn J.L."/>
            <person name="Mcevoy S.L."/>
        </authorList>
    </citation>
    <scope>NUCLEOTIDE SEQUENCE</scope>
    <source>
        <strain evidence="2">NS2018</strain>
        <tissue evidence="2">Leaf</tissue>
    </source>
</reference>
<feature type="compositionally biased region" description="Basic residues" evidence="1">
    <location>
        <begin position="166"/>
        <end position="182"/>
    </location>
</feature>
<feature type="compositionally biased region" description="Acidic residues" evidence="1">
    <location>
        <begin position="128"/>
        <end position="137"/>
    </location>
</feature>
<dbReference type="GO" id="GO:0005634">
    <property type="term" value="C:nucleus"/>
    <property type="evidence" value="ECO:0007669"/>
    <property type="project" value="TreeGrafter"/>
</dbReference>
<evidence type="ECO:0000256" key="1">
    <source>
        <dbReference type="SAM" id="MobiDB-lite"/>
    </source>
</evidence>
<name>A0AA39SWT6_ACESA</name>
<dbReference type="EMBL" id="JAUESC010000004">
    <property type="protein sequence ID" value="KAK0597873.1"/>
    <property type="molecule type" value="Genomic_DNA"/>
</dbReference>
<dbReference type="Pfam" id="PF20175">
    <property type="entry name" value="Tra1_central"/>
    <property type="match status" value="1"/>
</dbReference>
<sequence length="374" mass="42461">MRHTNPLDLYKEVFNKNRSRKPVNRGRLLGLDICDDHLALALSDTNLMFLSSSSKEWRLHGGAKLFGDLYHEDQDLKSLSAEVEALVDQHKVEGLVVGYPFRNQQEKSDYVSEHSPTESISIVHETIESTDSDDSEAEKDKEGSDFKSISATREEGEVESEPIMSKQRKSKKGKGRNSKLRRNLSCNLDNRGGEIISKGVWEEDEEKASRVLKSGVHCLALFKEKEMLHLFSQILAIMEPRDLMDMFSLCMPEVSACMISNTQLVHIFSTLLQAAKVYKPFADVLVNFFVNSKFDVLKNPDSPAAKVVLLLFRYIFGAVAKAPSYFERILQPLVPVIMEVCMRNATEVEKPLSYLQLLRLQHYLDANFNSYCVT</sequence>